<keyword evidence="1" id="KW-0812">Transmembrane</keyword>
<keyword evidence="3" id="KW-1185">Reference proteome</keyword>
<proteinExistence type="predicted"/>
<dbReference type="SUPFAM" id="SSF52540">
    <property type="entry name" value="P-loop containing nucleoside triphosphate hydrolases"/>
    <property type="match status" value="1"/>
</dbReference>
<evidence type="ECO:0000313" key="2">
    <source>
        <dbReference type="EMBL" id="CAG8580385.1"/>
    </source>
</evidence>
<keyword evidence="1" id="KW-1133">Transmembrane helix</keyword>
<dbReference type="Gene3D" id="3.40.50.300">
    <property type="entry name" value="P-loop containing nucleotide triphosphate hydrolases"/>
    <property type="match status" value="1"/>
</dbReference>
<evidence type="ECO:0000313" key="3">
    <source>
        <dbReference type="Proteomes" id="UP000789831"/>
    </source>
</evidence>
<evidence type="ECO:0000256" key="1">
    <source>
        <dbReference type="SAM" id="Phobius"/>
    </source>
</evidence>
<feature type="transmembrane region" description="Helical" evidence="1">
    <location>
        <begin position="12"/>
        <end position="31"/>
    </location>
</feature>
<comment type="caution">
    <text evidence="2">The sequence shown here is derived from an EMBL/GenBank/DDBJ whole genome shotgun (WGS) entry which is preliminary data.</text>
</comment>
<keyword evidence="1" id="KW-0472">Membrane</keyword>
<protein>
    <submittedName>
        <fullName evidence="2">4999_t:CDS:1</fullName>
    </submittedName>
</protein>
<dbReference type="InterPro" id="IPR027417">
    <property type="entry name" value="P-loop_NTPase"/>
</dbReference>
<sequence length="183" mass="20774">MTLQNGFQISANYVVSGFIGLLGLISFDLGYNSWRNKANERYVDETLEKGSRPYLRVPKNYIVPRSEVLKDFLKIFEPGQAESTYTVICGEHGTGKTVLIKIAANKKSFATRMNEKILDPKSTNEIPNFVWTKNLKAFERAAEVQGEVWKTTGSCFDNISLLDRMHPRIVDILQDNAKEYADD</sequence>
<gene>
    <name evidence="2" type="ORF">AGERDE_LOCUS8091</name>
</gene>
<name>A0A9N9BXA7_9GLOM</name>
<reference evidence="2" key="1">
    <citation type="submission" date="2021-06" db="EMBL/GenBank/DDBJ databases">
        <authorList>
            <person name="Kallberg Y."/>
            <person name="Tangrot J."/>
            <person name="Rosling A."/>
        </authorList>
    </citation>
    <scope>NUCLEOTIDE SEQUENCE</scope>
    <source>
        <strain evidence="2">MT106</strain>
    </source>
</reference>
<dbReference type="Proteomes" id="UP000789831">
    <property type="component" value="Unassembled WGS sequence"/>
</dbReference>
<dbReference type="AlphaFoldDB" id="A0A9N9BXA7"/>
<organism evidence="2 3">
    <name type="scientific">Ambispora gerdemannii</name>
    <dbReference type="NCBI Taxonomy" id="144530"/>
    <lineage>
        <taxon>Eukaryota</taxon>
        <taxon>Fungi</taxon>
        <taxon>Fungi incertae sedis</taxon>
        <taxon>Mucoromycota</taxon>
        <taxon>Glomeromycotina</taxon>
        <taxon>Glomeromycetes</taxon>
        <taxon>Archaeosporales</taxon>
        <taxon>Ambisporaceae</taxon>
        <taxon>Ambispora</taxon>
    </lineage>
</organism>
<dbReference type="EMBL" id="CAJVPL010001624">
    <property type="protein sequence ID" value="CAG8580385.1"/>
    <property type="molecule type" value="Genomic_DNA"/>
</dbReference>
<accession>A0A9N9BXA7</accession>
<dbReference type="OrthoDB" id="511599at2759"/>